<dbReference type="EMBL" id="FUZZ01000008">
    <property type="protein sequence ID" value="SKD10488.1"/>
    <property type="molecule type" value="Genomic_DNA"/>
</dbReference>
<keyword evidence="2" id="KW-1185">Reference proteome</keyword>
<name>A0A1T5PD30_9BACT</name>
<reference evidence="1 2" key="1">
    <citation type="submission" date="2017-02" db="EMBL/GenBank/DDBJ databases">
        <authorList>
            <person name="Peterson S.W."/>
        </authorList>
    </citation>
    <scope>NUCLEOTIDE SEQUENCE [LARGE SCALE GENOMIC DNA]</scope>
    <source>
        <strain evidence="1 2">DSM 18108</strain>
    </source>
</reference>
<dbReference type="AlphaFoldDB" id="A0A1T5PD30"/>
<accession>A0A1T5PD30</accession>
<dbReference type="Proteomes" id="UP000190166">
    <property type="component" value="Unassembled WGS sequence"/>
</dbReference>
<dbReference type="STRING" id="393003.SAMN05660461_6406"/>
<organism evidence="1 2">
    <name type="scientific">Chitinophaga ginsengisegetis</name>
    <dbReference type="NCBI Taxonomy" id="393003"/>
    <lineage>
        <taxon>Bacteria</taxon>
        <taxon>Pseudomonadati</taxon>
        <taxon>Bacteroidota</taxon>
        <taxon>Chitinophagia</taxon>
        <taxon>Chitinophagales</taxon>
        <taxon>Chitinophagaceae</taxon>
        <taxon>Chitinophaga</taxon>
    </lineage>
</organism>
<sequence length="188" mass="21581">MKNILIIAVLVLSIQYSNAQQRVRFVPDTAVNSIHLNDYSTTEKVLGKNIWNKQFEQAKSLPRIELVNKSKTQALRLFFHYGGSKNAVDEFEILCIDSTYKMPKQTVLISDELFVTSRKIRLGITREEIVKILGDNYKTATAGDTEGLAYVLDQKSGFVKRYNQYRYYIKCTLNKGVLVKYAFGFESE</sequence>
<gene>
    <name evidence="1" type="ORF">SAMN05660461_6406</name>
</gene>
<protein>
    <submittedName>
        <fullName evidence="1">Uncharacterized protein</fullName>
    </submittedName>
</protein>
<dbReference type="RefSeq" id="WP_079473653.1">
    <property type="nucleotide sequence ID" value="NZ_FUZZ01000008.1"/>
</dbReference>
<proteinExistence type="predicted"/>
<evidence type="ECO:0000313" key="1">
    <source>
        <dbReference type="EMBL" id="SKD10488.1"/>
    </source>
</evidence>
<evidence type="ECO:0000313" key="2">
    <source>
        <dbReference type="Proteomes" id="UP000190166"/>
    </source>
</evidence>